<evidence type="ECO:0000259" key="6">
    <source>
        <dbReference type="PROSITE" id="PS50066"/>
    </source>
</evidence>
<keyword evidence="5" id="KW-0539">Nucleus</keyword>
<dbReference type="HOGENOM" id="CLU_053053_7_2_1"/>
<dbReference type="GO" id="GO:0005634">
    <property type="term" value="C:nucleus"/>
    <property type="evidence" value="ECO:0007669"/>
    <property type="project" value="UniProtKB-SubCell"/>
</dbReference>
<reference evidence="7" key="1">
    <citation type="journal article" date="2009" name="Rice">
        <title>De Novo Next Generation Sequencing of Plant Genomes.</title>
        <authorList>
            <person name="Rounsley S."/>
            <person name="Marri P.R."/>
            <person name="Yu Y."/>
            <person name="He R."/>
            <person name="Sisneros N."/>
            <person name="Goicoechea J.L."/>
            <person name="Lee S.J."/>
            <person name="Angelova A."/>
            <person name="Kudrna D."/>
            <person name="Luo M."/>
            <person name="Affourtit J."/>
            <person name="Desany B."/>
            <person name="Knight J."/>
            <person name="Niazi F."/>
            <person name="Egholm M."/>
            <person name="Wing R.A."/>
        </authorList>
    </citation>
    <scope>NUCLEOTIDE SEQUENCE [LARGE SCALE GENOMIC DNA]</scope>
    <source>
        <strain evidence="7">cv. IRGC 105608</strain>
    </source>
</reference>
<dbReference type="Proteomes" id="UP000026960">
    <property type="component" value="Chromosome 4"/>
</dbReference>
<evidence type="ECO:0000256" key="2">
    <source>
        <dbReference type="ARBA" id="ARBA00023015"/>
    </source>
</evidence>
<dbReference type="Gramene" id="OBART04G07060.1">
    <property type="protein sequence ID" value="OBART04G07060.1"/>
    <property type="gene ID" value="OBART04G07060"/>
</dbReference>
<dbReference type="EnsemblPlants" id="OBART04G07060.1">
    <property type="protein sequence ID" value="OBART04G07060.1"/>
    <property type="gene ID" value="OBART04G07060"/>
</dbReference>
<evidence type="ECO:0000313" key="7">
    <source>
        <dbReference type="EnsemblPlants" id="OBART04G07060.1"/>
    </source>
</evidence>
<dbReference type="eggNOG" id="KOG0014">
    <property type="taxonomic scope" value="Eukaryota"/>
</dbReference>
<organism evidence="7">
    <name type="scientific">Oryza barthii</name>
    <dbReference type="NCBI Taxonomy" id="65489"/>
    <lineage>
        <taxon>Eukaryota</taxon>
        <taxon>Viridiplantae</taxon>
        <taxon>Streptophyta</taxon>
        <taxon>Embryophyta</taxon>
        <taxon>Tracheophyta</taxon>
        <taxon>Spermatophyta</taxon>
        <taxon>Magnoliopsida</taxon>
        <taxon>Liliopsida</taxon>
        <taxon>Poales</taxon>
        <taxon>Poaceae</taxon>
        <taxon>BOP clade</taxon>
        <taxon>Oryzoideae</taxon>
        <taxon>Oryzeae</taxon>
        <taxon>Oryzinae</taxon>
        <taxon>Oryza</taxon>
    </lineage>
</organism>
<proteinExistence type="predicted"/>
<dbReference type="SUPFAM" id="SSF55455">
    <property type="entry name" value="SRF-like"/>
    <property type="match status" value="1"/>
</dbReference>
<feature type="domain" description="MADS-box" evidence="6">
    <location>
        <begin position="1"/>
        <end position="38"/>
    </location>
</feature>
<evidence type="ECO:0000256" key="1">
    <source>
        <dbReference type="ARBA" id="ARBA00004123"/>
    </source>
</evidence>
<dbReference type="PROSITE" id="PS50066">
    <property type="entry name" value="MADS_BOX_2"/>
    <property type="match status" value="1"/>
</dbReference>
<dbReference type="PaxDb" id="65489-OBART04G07060.1"/>
<reference evidence="7" key="2">
    <citation type="submission" date="2015-03" db="UniProtKB">
        <authorList>
            <consortium name="EnsemblPlants"/>
        </authorList>
    </citation>
    <scope>IDENTIFICATION</scope>
</reference>
<dbReference type="AlphaFoldDB" id="A0A0D3FU13"/>
<keyword evidence="2" id="KW-0805">Transcription regulation</keyword>
<keyword evidence="3" id="KW-0238">DNA-binding</keyword>
<dbReference type="InterPro" id="IPR002100">
    <property type="entry name" value="TF_MADSbox"/>
</dbReference>
<evidence type="ECO:0000313" key="8">
    <source>
        <dbReference type="Proteomes" id="UP000026960"/>
    </source>
</evidence>
<sequence length="223" mass="24886">MACKKVKLQRIVIDVKRRVTLMKRLKGLTKKVSEFATLFLMVYGEVEVQATKVWPSVWEAAKVLEHFKAMPQLDRYKKMSNLEGILNEQVDKLKEQLHKVGRDADENEAKLLLIEALNGRRPSLKGLTIEQITSLGWMANARLKIVNDRLKKLCEQGLIPASMSLSSTEVLPYTMVGYIAVDEAPIQREGWLMDVARGISSMGYNRFGGSSGSGTAGSNGDMV</sequence>
<name>A0A0D3FU13_9ORYZ</name>
<evidence type="ECO:0000256" key="4">
    <source>
        <dbReference type="ARBA" id="ARBA00023163"/>
    </source>
</evidence>
<keyword evidence="4" id="KW-0804">Transcription</keyword>
<comment type="subcellular location">
    <subcellularLocation>
        <location evidence="1">Nucleus</location>
    </subcellularLocation>
</comment>
<dbReference type="GO" id="GO:0046983">
    <property type="term" value="F:protein dimerization activity"/>
    <property type="evidence" value="ECO:0007669"/>
    <property type="project" value="InterPro"/>
</dbReference>
<protein>
    <recommendedName>
        <fullName evidence="6">MADS-box domain-containing protein</fullName>
    </recommendedName>
</protein>
<accession>A0A0D3FU13</accession>
<dbReference type="GO" id="GO:0003677">
    <property type="term" value="F:DNA binding"/>
    <property type="evidence" value="ECO:0007669"/>
    <property type="project" value="UniProtKB-KW"/>
</dbReference>
<dbReference type="InterPro" id="IPR036879">
    <property type="entry name" value="TF_MADSbox_sf"/>
</dbReference>
<evidence type="ECO:0000256" key="3">
    <source>
        <dbReference type="ARBA" id="ARBA00023125"/>
    </source>
</evidence>
<evidence type="ECO:0000256" key="5">
    <source>
        <dbReference type="ARBA" id="ARBA00023242"/>
    </source>
</evidence>
<keyword evidence="8" id="KW-1185">Reference proteome</keyword>
<dbReference type="STRING" id="65489.A0A0D3FU13"/>